<sequence length="171" mass="19532">MVKTQHDSETPAQRQQVITACAFIHQSFNGEEKVFLPKRAITKKFLPNVHELPGGHIDFGEDMESGLKREIKEEFGMNIKVGDPFYVFTYTNDIKGSHSIEVIYFATFSDPIENIKLNPEDHSEFAWFAESELNKVINDIKGNDDPEIKAITKGFRLLKGVGFNFGDKMFR</sequence>
<evidence type="ECO:0000259" key="3">
    <source>
        <dbReference type="PROSITE" id="PS51462"/>
    </source>
</evidence>
<proteinExistence type="predicted"/>
<comment type="cofactor">
    <cofactor evidence="1">
        <name>Mg(2+)</name>
        <dbReference type="ChEBI" id="CHEBI:18420"/>
    </cofactor>
</comment>
<dbReference type="PANTHER" id="PTHR43046:SF14">
    <property type="entry name" value="MUTT_NUDIX FAMILY PROTEIN"/>
    <property type="match status" value="1"/>
</dbReference>
<evidence type="ECO:0000313" key="4">
    <source>
        <dbReference type="EMBL" id="OGM28395.1"/>
    </source>
</evidence>
<dbReference type="SUPFAM" id="SSF55811">
    <property type="entry name" value="Nudix"/>
    <property type="match status" value="1"/>
</dbReference>
<evidence type="ECO:0000256" key="1">
    <source>
        <dbReference type="ARBA" id="ARBA00001946"/>
    </source>
</evidence>
<dbReference type="STRING" id="1802500.A2801_02580"/>
<dbReference type="PROSITE" id="PS00893">
    <property type="entry name" value="NUDIX_BOX"/>
    <property type="match status" value="1"/>
</dbReference>
<evidence type="ECO:0000313" key="5">
    <source>
        <dbReference type="Proteomes" id="UP000177263"/>
    </source>
</evidence>
<gene>
    <name evidence="4" type="ORF">A2801_02580</name>
</gene>
<dbReference type="Pfam" id="PF00293">
    <property type="entry name" value="NUDIX"/>
    <property type="match status" value="1"/>
</dbReference>
<dbReference type="PANTHER" id="PTHR43046">
    <property type="entry name" value="GDP-MANNOSE MANNOSYL HYDROLASE"/>
    <property type="match status" value="1"/>
</dbReference>
<comment type="caution">
    <text evidence="4">The sequence shown here is derived from an EMBL/GenBank/DDBJ whole genome shotgun (WGS) entry which is preliminary data.</text>
</comment>
<reference evidence="4 5" key="1">
    <citation type="journal article" date="2016" name="Nat. Commun.">
        <title>Thousands of microbial genomes shed light on interconnected biogeochemical processes in an aquifer system.</title>
        <authorList>
            <person name="Anantharaman K."/>
            <person name="Brown C.T."/>
            <person name="Hug L.A."/>
            <person name="Sharon I."/>
            <person name="Castelle C.J."/>
            <person name="Probst A.J."/>
            <person name="Thomas B.C."/>
            <person name="Singh A."/>
            <person name="Wilkins M.J."/>
            <person name="Karaoz U."/>
            <person name="Brodie E.L."/>
            <person name="Williams K.H."/>
            <person name="Hubbard S.S."/>
            <person name="Banfield J.F."/>
        </authorList>
    </citation>
    <scope>NUCLEOTIDE SEQUENCE [LARGE SCALE GENOMIC DNA]</scope>
</reference>
<dbReference type="CDD" id="cd02883">
    <property type="entry name" value="NUDIX_Hydrolase"/>
    <property type="match status" value="1"/>
</dbReference>
<name>A0A1F7YPF3_9BACT</name>
<organism evidence="4 5">
    <name type="scientific">Candidatus Woesebacteria bacterium RIFCSPHIGHO2_01_FULL_41_10</name>
    <dbReference type="NCBI Taxonomy" id="1802500"/>
    <lineage>
        <taxon>Bacteria</taxon>
        <taxon>Candidatus Woeseibacteriota</taxon>
    </lineage>
</organism>
<feature type="domain" description="Nudix hydrolase" evidence="3">
    <location>
        <begin position="13"/>
        <end position="157"/>
    </location>
</feature>
<dbReference type="InterPro" id="IPR020084">
    <property type="entry name" value="NUDIX_hydrolase_CS"/>
</dbReference>
<dbReference type="Proteomes" id="UP000177263">
    <property type="component" value="Unassembled WGS sequence"/>
</dbReference>
<dbReference type="AlphaFoldDB" id="A0A1F7YPF3"/>
<evidence type="ECO:0000256" key="2">
    <source>
        <dbReference type="ARBA" id="ARBA00022801"/>
    </source>
</evidence>
<accession>A0A1F7YPF3</accession>
<dbReference type="InterPro" id="IPR015797">
    <property type="entry name" value="NUDIX_hydrolase-like_dom_sf"/>
</dbReference>
<dbReference type="GO" id="GO:0016787">
    <property type="term" value="F:hydrolase activity"/>
    <property type="evidence" value="ECO:0007669"/>
    <property type="project" value="UniProtKB-KW"/>
</dbReference>
<dbReference type="Gene3D" id="3.90.79.10">
    <property type="entry name" value="Nucleoside Triphosphate Pyrophosphohydrolase"/>
    <property type="match status" value="1"/>
</dbReference>
<dbReference type="InterPro" id="IPR000086">
    <property type="entry name" value="NUDIX_hydrolase_dom"/>
</dbReference>
<keyword evidence="2" id="KW-0378">Hydrolase</keyword>
<dbReference type="EMBL" id="MGGM01000031">
    <property type="protein sequence ID" value="OGM28395.1"/>
    <property type="molecule type" value="Genomic_DNA"/>
</dbReference>
<protein>
    <recommendedName>
        <fullName evidence="3">Nudix hydrolase domain-containing protein</fullName>
    </recommendedName>
</protein>
<dbReference type="PROSITE" id="PS51462">
    <property type="entry name" value="NUDIX"/>
    <property type="match status" value="1"/>
</dbReference>